<dbReference type="InterPro" id="IPR056539">
    <property type="entry name" value="NuiA-like"/>
</dbReference>
<dbReference type="Gene3D" id="3.40.1460.10">
    <property type="entry name" value="Nuclease A inhibitor-like"/>
    <property type="match status" value="1"/>
</dbReference>
<dbReference type="PANTHER" id="PTHR42093:SF1">
    <property type="match status" value="1"/>
</dbReference>
<evidence type="ECO:0000256" key="1">
    <source>
        <dbReference type="SAM" id="MobiDB-lite"/>
    </source>
</evidence>
<dbReference type="Pfam" id="PF23151">
    <property type="entry name" value="NuiA_2"/>
    <property type="match status" value="1"/>
</dbReference>
<evidence type="ECO:0000313" key="2">
    <source>
        <dbReference type="EMBL" id="TVY46050.1"/>
    </source>
</evidence>
<feature type="compositionally biased region" description="Low complexity" evidence="1">
    <location>
        <begin position="67"/>
        <end position="79"/>
    </location>
</feature>
<dbReference type="OrthoDB" id="5366485at2759"/>
<feature type="compositionally biased region" description="Low complexity" evidence="1">
    <location>
        <begin position="9"/>
        <end position="23"/>
    </location>
</feature>
<name>A0A8H8S1M0_9HELO</name>
<feature type="region of interest" description="Disordered" evidence="1">
    <location>
        <begin position="157"/>
        <end position="182"/>
    </location>
</feature>
<feature type="region of interest" description="Disordered" evidence="1">
    <location>
        <begin position="1"/>
        <end position="100"/>
    </location>
</feature>
<dbReference type="Proteomes" id="UP000443090">
    <property type="component" value="Unassembled WGS sequence"/>
</dbReference>
<organism evidence="2 3">
    <name type="scientific">Lachnellula occidentalis</name>
    <dbReference type="NCBI Taxonomy" id="215460"/>
    <lineage>
        <taxon>Eukaryota</taxon>
        <taxon>Fungi</taxon>
        <taxon>Dikarya</taxon>
        <taxon>Ascomycota</taxon>
        <taxon>Pezizomycotina</taxon>
        <taxon>Leotiomycetes</taxon>
        <taxon>Helotiales</taxon>
        <taxon>Lachnaceae</taxon>
        <taxon>Lachnellula</taxon>
    </lineage>
</organism>
<comment type="caution">
    <text evidence="2">The sequence shown here is derived from an EMBL/GenBank/DDBJ whole genome shotgun (WGS) entry which is preliminary data.</text>
</comment>
<proteinExistence type="predicted"/>
<keyword evidence="3" id="KW-1185">Reference proteome</keyword>
<feature type="compositionally biased region" description="Low complexity" evidence="1">
    <location>
        <begin position="157"/>
        <end position="167"/>
    </location>
</feature>
<accession>A0A8H8S1M0</accession>
<sequence length="339" mass="36402">MEDVKDLSSRFIQSSLSSSTRTSKPAAQAHVPTTCEPHQTALSIPSAPMGSLISSLKEKRSKRKATKSQPSKSQPQSLQRDVGQGLRDEHLASVPPPREQVLEAERTEQQIQGEGNIGQTGGEIAVQKQVQVAAPVPLAACGVPVISALQRTESFYSNSTSTSTSNTPIINIEGGEQGKEDDMASDEDYMSFLDKVNEDPSAGTAKSQGKGKVELKAVDTDVPAPLTNVTKDAFYISDADEPFEPVALKFSGKTLPTEVTFAKLVHHPNPEDVEVSIMDIGEWDPRGQYKDVVNATREASKGSDVRVYRIAGEGARVEYWVVGIQGGRLVGVKALAVES</sequence>
<dbReference type="AlphaFoldDB" id="A0A8H8S1M0"/>
<protein>
    <submittedName>
        <fullName evidence="2">Uncharacterized protein</fullName>
    </submittedName>
</protein>
<reference evidence="2 3" key="1">
    <citation type="submission" date="2018-05" db="EMBL/GenBank/DDBJ databases">
        <title>Genome sequencing and assembly of the regulated plant pathogen Lachnellula willkommii and related sister species for the development of diagnostic species identification markers.</title>
        <authorList>
            <person name="Giroux E."/>
            <person name="Bilodeau G."/>
        </authorList>
    </citation>
    <scope>NUCLEOTIDE SEQUENCE [LARGE SCALE GENOMIC DNA]</scope>
    <source>
        <strain evidence="2 3">CBS 160.35</strain>
    </source>
</reference>
<dbReference type="PANTHER" id="PTHR42093">
    <property type="match status" value="1"/>
</dbReference>
<dbReference type="EMBL" id="QGMI01000170">
    <property type="protein sequence ID" value="TVY46050.1"/>
    <property type="molecule type" value="Genomic_DNA"/>
</dbReference>
<evidence type="ECO:0000313" key="3">
    <source>
        <dbReference type="Proteomes" id="UP000443090"/>
    </source>
</evidence>
<gene>
    <name evidence="2" type="ORF">LOCC1_G002543</name>
</gene>